<dbReference type="InterPro" id="IPR001261">
    <property type="entry name" value="ArgE/DapE_CS"/>
</dbReference>
<dbReference type="SUPFAM" id="SSF53187">
    <property type="entry name" value="Zn-dependent exopeptidases"/>
    <property type="match status" value="1"/>
</dbReference>
<feature type="binding site" evidence="7">
    <location>
        <position position="564"/>
    </location>
    <ligand>
        <name>Zn(2+)</name>
        <dbReference type="ChEBI" id="CHEBI:29105"/>
        <label>1</label>
    </ligand>
</feature>
<feature type="binding site" evidence="7">
    <location>
        <position position="179"/>
    </location>
    <ligand>
        <name>Zn(2+)</name>
        <dbReference type="ChEBI" id="CHEBI:29105"/>
        <label>2</label>
    </ligand>
</feature>
<dbReference type="GO" id="GO:0004181">
    <property type="term" value="F:metallocarboxypeptidase activity"/>
    <property type="evidence" value="ECO:0007669"/>
    <property type="project" value="InterPro"/>
</dbReference>
<dbReference type="GO" id="GO:0051603">
    <property type="term" value="P:proteolysis involved in protein catabolic process"/>
    <property type="evidence" value="ECO:0007669"/>
    <property type="project" value="TreeGrafter"/>
</dbReference>
<dbReference type="AlphaFoldDB" id="A0A9P3GBQ6"/>
<feature type="binding site" evidence="7">
    <location>
        <position position="249"/>
    </location>
    <ligand>
        <name>Zn(2+)</name>
        <dbReference type="ChEBI" id="CHEBI:29105"/>
        <label>1</label>
    </ligand>
</feature>
<evidence type="ECO:0000256" key="3">
    <source>
        <dbReference type="ARBA" id="ARBA00022723"/>
    </source>
</evidence>
<dbReference type="SUPFAM" id="SSF55031">
    <property type="entry name" value="Bacterial exopeptidase dimerisation domain"/>
    <property type="match status" value="1"/>
</dbReference>
<keyword evidence="3 7" id="KW-0479">Metal-binding</keyword>
<evidence type="ECO:0000256" key="6">
    <source>
        <dbReference type="PIRSR" id="PIRSR037217-1"/>
    </source>
</evidence>
<keyword evidence="4" id="KW-0378">Hydrolase</keyword>
<feature type="active site" description="Proton acceptor" evidence="6">
    <location>
        <position position="248"/>
    </location>
</feature>
<evidence type="ECO:0000256" key="8">
    <source>
        <dbReference type="SAM" id="MobiDB-lite"/>
    </source>
</evidence>
<feature type="active site" evidence="6">
    <location>
        <position position="181"/>
    </location>
</feature>
<name>A0A9P3GBQ6_9APHY</name>
<dbReference type="OrthoDB" id="3064516at2759"/>
<feature type="domain" description="Peptidase M20 dimerisation" evidence="10">
    <location>
        <begin position="295"/>
        <end position="438"/>
    </location>
</feature>
<dbReference type="FunFam" id="3.40.630.10:FF:000027">
    <property type="entry name" value="N-fatty-acyl-amino acid synthase/hydrolase PM20D1"/>
    <property type="match status" value="1"/>
</dbReference>
<keyword evidence="9" id="KW-0472">Membrane</keyword>
<dbReference type="EMBL" id="BPQB01000019">
    <property type="protein sequence ID" value="GJE90960.1"/>
    <property type="molecule type" value="Genomic_DNA"/>
</dbReference>
<dbReference type="InterPro" id="IPR036264">
    <property type="entry name" value="Bact_exopeptidase_dim_dom"/>
</dbReference>
<evidence type="ECO:0000256" key="1">
    <source>
        <dbReference type="ARBA" id="ARBA00006247"/>
    </source>
</evidence>
<feature type="transmembrane region" description="Helical" evidence="9">
    <location>
        <begin position="32"/>
        <end position="50"/>
    </location>
</feature>
<reference evidence="11 12" key="1">
    <citation type="submission" date="2021-08" db="EMBL/GenBank/DDBJ databases">
        <title>Draft Genome Sequence of Phanerochaete sordida strain YK-624.</title>
        <authorList>
            <person name="Mori T."/>
            <person name="Dohra H."/>
            <person name="Suzuki T."/>
            <person name="Kawagishi H."/>
            <person name="Hirai H."/>
        </authorList>
    </citation>
    <scope>NUCLEOTIDE SEQUENCE [LARGE SCALE GENOMIC DNA]</scope>
    <source>
        <strain evidence="11 12">YK-624</strain>
    </source>
</reference>
<keyword evidence="5 7" id="KW-0862">Zinc</keyword>
<dbReference type="GO" id="GO:0000328">
    <property type="term" value="C:fungal-type vacuole lumen"/>
    <property type="evidence" value="ECO:0007669"/>
    <property type="project" value="TreeGrafter"/>
</dbReference>
<evidence type="ECO:0000313" key="12">
    <source>
        <dbReference type="Proteomes" id="UP000703269"/>
    </source>
</evidence>
<feature type="binding site" evidence="7">
    <location>
        <position position="214"/>
    </location>
    <ligand>
        <name>Zn(2+)</name>
        <dbReference type="ChEBI" id="CHEBI:29105"/>
        <label>2</label>
    </ligand>
</feature>
<organism evidence="11 12">
    <name type="scientific">Phanerochaete sordida</name>
    <dbReference type="NCBI Taxonomy" id="48140"/>
    <lineage>
        <taxon>Eukaryota</taxon>
        <taxon>Fungi</taxon>
        <taxon>Dikarya</taxon>
        <taxon>Basidiomycota</taxon>
        <taxon>Agaricomycotina</taxon>
        <taxon>Agaricomycetes</taxon>
        <taxon>Polyporales</taxon>
        <taxon>Phanerochaetaceae</taxon>
        <taxon>Phanerochaete</taxon>
    </lineage>
</organism>
<evidence type="ECO:0000256" key="9">
    <source>
        <dbReference type="SAM" id="Phobius"/>
    </source>
</evidence>
<feature type="region of interest" description="Disordered" evidence="8">
    <location>
        <begin position="1"/>
        <end position="25"/>
    </location>
</feature>
<dbReference type="CDD" id="cd05674">
    <property type="entry name" value="M20_yscS"/>
    <property type="match status" value="1"/>
</dbReference>
<dbReference type="PROSITE" id="PS00758">
    <property type="entry name" value="ARGE_DAPE_CPG2_1"/>
    <property type="match status" value="1"/>
</dbReference>
<feature type="binding site" evidence="7">
    <location>
        <position position="277"/>
    </location>
    <ligand>
        <name>Zn(2+)</name>
        <dbReference type="ChEBI" id="CHEBI:29105"/>
        <label>2</label>
    </ligand>
</feature>
<accession>A0A9P3GBQ6</accession>
<dbReference type="InterPro" id="IPR011650">
    <property type="entry name" value="Peptidase_M20_dimer"/>
</dbReference>
<dbReference type="Gene3D" id="3.40.630.10">
    <property type="entry name" value="Zn peptidases"/>
    <property type="match status" value="1"/>
</dbReference>
<evidence type="ECO:0000259" key="10">
    <source>
        <dbReference type="Pfam" id="PF07687"/>
    </source>
</evidence>
<dbReference type="Pfam" id="PF07687">
    <property type="entry name" value="M20_dimer"/>
    <property type="match status" value="1"/>
</dbReference>
<sequence length="595" mass="64692">MSKSSSTYAHEKDGLPAPAPSRQAPRRGLSRGLAFLLAAVCAGIALYTLGPPCLSKHFESFGEVARKEELCPQEDPLVPSTNGELWKGLSDKYSTNGFLLEAVEWLGGAVRVPTESYDQMLPVGQDPRWEVFTPFHDYLLSAFPNVHATLKLTKVNTYGLVYVWEGSDASLKPLLLTAHQDVVPVNPESLNEWTHPPFSGYYDGERVWGRGSSDDKSGLIGLMTTVETLIKNDFKPTRTVFLAFGFDEEASGLHGATAIGKYLLETYGENAFSLLVDEGGDYSIEYGQAYATVGTAEKGYFDVRVEVTSPGGHSSVPPAHTSIGILAQLLVHVEAHPYKAELKRGTPMYQKTQCLAAYAGELPSKVRKAIERAGSSDKALRAAEKALFADPRFKALVGTTSAVDLIAGGVKTNALPESAWAVVNHRIATDSSVGAVQEHDADLLHGLARHFNLSYTAFGEQISEKGAPAYGSLTLSDAWGAALEPAPITPSAGEDAGAFRLLAGTIKTVYRVHRNVTDDETVIVSPGIMSGNTDTRHYWPLTKNIFRYSHSWSGDRSWLSRGVHTVNEAIYADQYLEMIRFFTTLILNADESRAI</sequence>
<protein>
    <submittedName>
        <fullName evidence="11">Carboxypeptidase S</fullName>
    </submittedName>
</protein>
<keyword evidence="12" id="KW-1185">Reference proteome</keyword>
<keyword evidence="2" id="KW-0645">Protease</keyword>
<dbReference type="InterPro" id="IPR002933">
    <property type="entry name" value="Peptidase_M20"/>
</dbReference>
<evidence type="ECO:0000256" key="4">
    <source>
        <dbReference type="ARBA" id="ARBA00022801"/>
    </source>
</evidence>
<dbReference type="Proteomes" id="UP000703269">
    <property type="component" value="Unassembled WGS sequence"/>
</dbReference>
<keyword evidence="9" id="KW-1133">Transmembrane helix</keyword>
<comment type="caution">
    <text evidence="11">The sequence shown here is derived from an EMBL/GenBank/DDBJ whole genome shotgun (WGS) entry which is preliminary data.</text>
</comment>
<evidence type="ECO:0000256" key="2">
    <source>
        <dbReference type="ARBA" id="ARBA00022670"/>
    </source>
</evidence>
<feature type="binding site" evidence="7">
    <location>
        <position position="214"/>
    </location>
    <ligand>
        <name>Zn(2+)</name>
        <dbReference type="ChEBI" id="CHEBI:29105"/>
        <label>1</label>
    </ligand>
</feature>
<dbReference type="Pfam" id="PF01546">
    <property type="entry name" value="Peptidase_M20"/>
    <property type="match status" value="1"/>
</dbReference>
<proteinExistence type="inferred from homology"/>
<dbReference type="PROSITE" id="PS00759">
    <property type="entry name" value="ARGE_DAPE_CPG2_2"/>
    <property type="match status" value="1"/>
</dbReference>
<evidence type="ECO:0000313" key="11">
    <source>
        <dbReference type="EMBL" id="GJE90960.1"/>
    </source>
</evidence>
<keyword evidence="9" id="KW-0812">Transmembrane</keyword>
<dbReference type="InterPro" id="IPR047177">
    <property type="entry name" value="Pept_M20A"/>
</dbReference>
<gene>
    <name evidence="11" type="ORF">PsYK624_071070</name>
</gene>
<keyword evidence="11" id="KW-0121">Carboxypeptidase</keyword>
<dbReference type="Gene3D" id="3.30.70.360">
    <property type="match status" value="1"/>
</dbReference>
<dbReference type="Gene3D" id="1.10.150.900">
    <property type="match status" value="1"/>
</dbReference>
<comment type="similarity">
    <text evidence="1">Belongs to the peptidase M20A family.</text>
</comment>
<dbReference type="PANTHER" id="PTHR45962">
    <property type="entry name" value="N-FATTY-ACYL-AMINO ACID SYNTHASE/HYDROLASE PM20D1"/>
    <property type="match status" value="1"/>
</dbReference>
<evidence type="ECO:0000256" key="5">
    <source>
        <dbReference type="ARBA" id="ARBA00022833"/>
    </source>
</evidence>
<dbReference type="InterPro" id="IPR017141">
    <property type="entry name" value="Pept_M20_carboxypep"/>
</dbReference>
<dbReference type="PANTHER" id="PTHR45962:SF1">
    <property type="entry name" value="N-FATTY-ACYL-AMINO ACID SYNTHASE_HYDROLASE PM20D1"/>
    <property type="match status" value="1"/>
</dbReference>
<dbReference type="GO" id="GO:0046872">
    <property type="term" value="F:metal ion binding"/>
    <property type="evidence" value="ECO:0007669"/>
    <property type="project" value="UniProtKB-KW"/>
</dbReference>
<evidence type="ECO:0000256" key="7">
    <source>
        <dbReference type="PIRSR" id="PIRSR037217-2"/>
    </source>
</evidence>
<dbReference type="PIRSF" id="PIRSF037217">
    <property type="entry name" value="Carboxypeptidase_S"/>
    <property type="match status" value="1"/>
</dbReference>